<evidence type="ECO:0000313" key="2">
    <source>
        <dbReference type="Proteomes" id="UP001066276"/>
    </source>
</evidence>
<accession>A0AAV7V9P8</accession>
<proteinExistence type="predicted"/>
<gene>
    <name evidence="1" type="ORF">NDU88_001911</name>
</gene>
<keyword evidence="2" id="KW-1185">Reference proteome</keyword>
<protein>
    <submittedName>
        <fullName evidence="1">Uncharacterized protein</fullName>
    </submittedName>
</protein>
<organism evidence="1 2">
    <name type="scientific">Pleurodeles waltl</name>
    <name type="common">Iberian ribbed newt</name>
    <dbReference type="NCBI Taxonomy" id="8319"/>
    <lineage>
        <taxon>Eukaryota</taxon>
        <taxon>Metazoa</taxon>
        <taxon>Chordata</taxon>
        <taxon>Craniata</taxon>
        <taxon>Vertebrata</taxon>
        <taxon>Euteleostomi</taxon>
        <taxon>Amphibia</taxon>
        <taxon>Batrachia</taxon>
        <taxon>Caudata</taxon>
        <taxon>Salamandroidea</taxon>
        <taxon>Salamandridae</taxon>
        <taxon>Pleurodelinae</taxon>
        <taxon>Pleurodeles</taxon>
    </lineage>
</organism>
<name>A0AAV7V9P8_PLEWA</name>
<dbReference type="Proteomes" id="UP001066276">
    <property type="component" value="Chromosome 2_1"/>
</dbReference>
<reference evidence="1" key="1">
    <citation type="journal article" date="2022" name="bioRxiv">
        <title>Sequencing and chromosome-scale assembly of the giantPleurodeles waltlgenome.</title>
        <authorList>
            <person name="Brown T."/>
            <person name="Elewa A."/>
            <person name="Iarovenko S."/>
            <person name="Subramanian E."/>
            <person name="Araus A.J."/>
            <person name="Petzold A."/>
            <person name="Susuki M."/>
            <person name="Suzuki K.-i.T."/>
            <person name="Hayashi T."/>
            <person name="Toyoda A."/>
            <person name="Oliveira C."/>
            <person name="Osipova E."/>
            <person name="Leigh N.D."/>
            <person name="Simon A."/>
            <person name="Yun M.H."/>
        </authorList>
    </citation>
    <scope>NUCLEOTIDE SEQUENCE</scope>
    <source>
        <strain evidence="1">20211129_DDA</strain>
        <tissue evidence="1">Liver</tissue>
    </source>
</reference>
<dbReference type="AlphaFoldDB" id="A0AAV7V9P8"/>
<dbReference type="EMBL" id="JANPWB010000003">
    <property type="protein sequence ID" value="KAJ1198067.1"/>
    <property type="molecule type" value="Genomic_DNA"/>
</dbReference>
<sequence>MHGVLCTPLRPRGATASPDHLLNGDRIHAGAMLHLGPHAGLWRCTGAAKELKALTPPCGTTVKTRLLQATSHTLVSACFTHAAEEGK</sequence>
<comment type="caution">
    <text evidence="1">The sequence shown here is derived from an EMBL/GenBank/DDBJ whole genome shotgun (WGS) entry which is preliminary data.</text>
</comment>
<evidence type="ECO:0000313" key="1">
    <source>
        <dbReference type="EMBL" id="KAJ1198067.1"/>
    </source>
</evidence>